<dbReference type="PANTHER" id="PTHR35007">
    <property type="entry name" value="INTEGRAL MEMBRANE PROTEIN-RELATED"/>
    <property type="match status" value="1"/>
</dbReference>
<keyword evidence="3" id="KW-1185">Reference proteome</keyword>
<comment type="caution">
    <text evidence="2">The sequence shown here is derived from an EMBL/GenBank/DDBJ whole genome shotgun (WGS) entry which is preliminary data.</text>
</comment>
<evidence type="ECO:0000313" key="3">
    <source>
        <dbReference type="Proteomes" id="UP000565711"/>
    </source>
</evidence>
<organism evidence="2 3">
    <name type="scientific">Nocardia vermiculata</name>
    <dbReference type="NCBI Taxonomy" id="257274"/>
    <lineage>
        <taxon>Bacteria</taxon>
        <taxon>Bacillati</taxon>
        <taxon>Actinomycetota</taxon>
        <taxon>Actinomycetes</taxon>
        <taxon>Mycobacteriales</taxon>
        <taxon>Nocardiaceae</taxon>
        <taxon>Nocardia</taxon>
    </lineage>
</organism>
<feature type="transmembrane region" description="Helical" evidence="1">
    <location>
        <begin position="195"/>
        <end position="218"/>
    </location>
</feature>
<dbReference type="AlphaFoldDB" id="A0A846XWW4"/>
<name>A0A846XWW4_9NOCA</name>
<sequence length="263" mass="26765">MIAALLCGAVALFVLPTRSGRARLRSLTGDFSVARKVVHPWIIRSGTVSAVAATVVLGPGVAGAAALLLTTFAVRARHRRRERRHENECRKLLEGLEVVIGELRTGTHPSAAAAVAASEIGGDTGAAFAASAARARLGGSAAAGLRHRICVIGTELDRVADVWAVAERHGVALADLLTAARADLAGRLRFRDRTAATLAGARAGAAVLAGLPLLGIGLGQLMGAHPVQVLVGPGIGAIVLPLGTGLAGAGLLWADAITRRVTV</sequence>
<keyword evidence="1" id="KW-0812">Transmembrane</keyword>
<feature type="transmembrane region" description="Helical" evidence="1">
    <location>
        <begin position="230"/>
        <end position="254"/>
    </location>
</feature>
<dbReference type="PANTHER" id="PTHR35007:SF4">
    <property type="entry name" value="CONSERVED TRANSMEMBRANE PROTEIN-RELATED"/>
    <property type="match status" value="1"/>
</dbReference>
<gene>
    <name evidence="2" type="ORF">HGA08_08190</name>
</gene>
<evidence type="ECO:0008006" key="4">
    <source>
        <dbReference type="Google" id="ProtNLM"/>
    </source>
</evidence>
<dbReference type="EMBL" id="JAAXOP010000003">
    <property type="protein sequence ID" value="NKY50185.1"/>
    <property type="molecule type" value="Genomic_DNA"/>
</dbReference>
<evidence type="ECO:0000256" key="1">
    <source>
        <dbReference type="SAM" id="Phobius"/>
    </source>
</evidence>
<evidence type="ECO:0000313" key="2">
    <source>
        <dbReference type="EMBL" id="NKY50185.1"/>
    </source>
</evidence>
<reference evidence="2 3" key="1">
    <citation type="submission" date="2020-04" db="EMBL/GenBank/DDBJ databases">
        <title>MicrobeNet Type strains.</title>
        <authorList>
            <person name="Nicholson A.C."/>
        </authorList>
    </citation>
    <scope>NUCLEOTIDE SEQUENCE [LARGE SCALE GENOMIC DNA]</scope>
    <source>
        <strain evidence="2 3">JCM 12354</strain>
    </source>
</reference>
<proteinExistence type="predicted"/>
<keyword evidence="1" id="KW-1133">Transmembrane helix</keyword>
<protein>
    <recommendedName>
        <fullName evidence="4">Type II secretion system protein GspF domain-containing protein</fullName>
    </recommendedName>
</protein>
<accession>A0A846XWW4</accession>
<dbReference type="Proteomes" id="UP000565711">
    <property type="component" value="Unassembled WGS sequence"/>
</dbReference>
<keyword evidence="1" id="KW-0472">Membrane</keyword>
<feature type="transmembrane region" description="Helical" evidence="1">
    <location>
        <begin position="48"/>
        <end position="74"/>
    </location>
</feature>